<dbReference type="AlphaFoldDB" id="A0A1M4T8R2"/>
<gene>
    <name evidence="1" type="ORF">SAMN02745158_00478</name>
</gene>
<reference evidence="1 2" key="1">
    <citation type="submission" date="2016-11" db="EMBL/GenBank/DDBJ databases">
        <authorList>
            <person name="Jaros S."/>
            <person name="Januszkiewicz K."/>
            <person name="Wedrychowicz H."/>
        </authorList>
    </citation>
    <scope>NUCLEOTIDE SEQUENCE [LARGE SCALE GENOMIC DNA]</scope>
    <source>
        <strain evidence="1 2">DSM 17459</strain>
    </source>
</reference>
<proteinExistence type="predicted"/>
<dbReference type="EMBL" id="FQVI01000001">
    <property type="protein sequence ID" value="SHE40800.1"/>
    <property type="molecule type" value="Genomic_DNA"/>
</dbReference>
<evidence type="ECO:0000313" key="1">
    <source>
        <dbReference type="EMBL" id="SHE40800.1"/>
    </source>
</evidence>
<keyword evidence="2" id="KW-1185">Reference proteome</keyword>
<dbReference type="Proteomes" id="UP000184245">
    <property type="component" value="Unassembled WGS sequence"/>
</dbReference>
<evidence type="ECO:0000313" key="2">
    <source>
        <dbReference type="Proteomes" id="UP000184245"/>
    </source>
</evidence>
<dbReference type="OrthoDB" id="9902572at2"/>
<name>A0A1M4T8R2_9CLOT</name>
<dbReference type="RefSeq" id="WP_072848652.1">
    <property type="nucleotide sequence ID" value="NZ_FQVI01000001.1"/>
</dbReference>
<organism evidence="1 2">
    <name type="scientific">Lactonifactor longoviformis DSM 17459</name>
    <dbReference type="NCBI Taxonomy" id="1122155"/>
    <lineage>
        <taxon>Bacteria</taxon>
        <taxon>Bacillati</taxon>
        <taxon>Bacillota</taxon>
        <taxon>Clostridia</taxon>
        <taxon>Eubacteriales</taxon>
        <taxon>Clostridiaceae</taxon>
        <taxon>Lactonifactor</taxon>
    </lineage>
</organism>
<accession>A0A1M4T8R2</accession>
<dbReference type="STRING" id="1122155.SAMN02745158_00478"/>
<protein>
    <submittedName>
        <fullName evidence="1">Uncharacterized protein</fullName>
    </submittedName>
</protein>
<sequence>MEEKEKIYITISGRNYYSWQGSVAYNGKVSAFCSELELIKILESYLPPVSVIMEFRGEEENK</sequence>